<proteinExistence type="predicted"/>
<dbReference type="EMBL" id="KY487928">
    <property type="protein sequence ID" value="AUM61923.1"/>
    <property type="molecule type" value="Genomic_DNA"/>
</dbReference>
<protein>
    <submittedName>
        <fullName evidence="1">Putative capsid</fullName>
    </submittedName>
</protein>
<evidence type="ECO:0000313" key="1">
    <source>
        <dbReference type="EMBL" id="AUM61923.1"/>
    </source>
</evidence>
<sequence length="638" mass="73590">MKKQGIKAVNEAKPLEVNARKKYYRAFTDTPILFYILKWFIIEDVEVMVLNGDIVEYENVGPMEDGGAIHGGIDHAAIELLINFMDFAWAQWSYTSVMRLSGGYSGFSPAYIQLMRETHQEDLDYYEQKRRERERRRERKLIGQGAVATVAGVSGWKSVGYAKRAARRMRKLFPKNDDIPEQMFQEEDDPLPKEYPKSVRDLPRANLNAQTNIHIQPKMVTGYEMLSFKNQLTRMYKTHMKYEMSPVKITQINKIYDTVSPWYKNGDPVTCNHATFEGSGPALYTIYDDAIWFTGSVANSNLARSVDFMETLTGDNGGYLSYDAWKVATDNHSLHRGVGANSIIYVFAVDWVGTYMNPCTECQASKFKNDTDPNATAENQITGYPSWVANQMAGNFLAWKYELYDSTTDANTPVNMASIWANKDWSYLTHYYTKYNFKFRNLSARKYTVEILIFSFKAEQMTFNYDRMCKAVVNKQSDKYQDYFDNISARPQDINIIYRKRISLKGMNESWNATSALQTARDGRNVKNWQYIHKRKYVIKRPVLNTYNAFITEKDSFNTYYDMQKGHWMRIQAWPSAPQITTNQDDAGPTIQQYEDTNCAPGVTAETATKLMSAVAVTIDKKSYFKLDEPIYKSYATS</sequence>
<accession>A0A2K9LSS1</accession>
<reference evidence="1" key="1">
    <citation type="submission" date="2017-01" db="EMBL/GenBank/DDBJ databases">
        <title>High-throughput sequencing uncovers low homogeneity in the biogeography of single-stranded DNA viruses.</title>
        <authorList>
            <person name="Pearson V.M."/>
            <person name="Rokyta D.R."/>
        </authorList>
    </citation>
    <scope>NUCLEOTIDE SEQUENCE</scope>
</reference>
<organism evidence="1">
    <name type="scientific">uncultured virus</name>
    <dbReference type="NCBI Taxonomy" id="340016"/>
    <lineage>
        <taxon>Viruses</taxon>
        <taxon>environmental samples</taxon>
    </lineage>
</organism>
<name>A0A2K9LSS1_9VIRU</name>
<gene>
    <name evidence="1" type="primary">Cap</name>
</gene>